<dbReference type="Pfam" id="PF00067">
    <property type="entry name" value="p450"/>
    <property type="match status" value="2"/>
</dbReference>
<proteinExistence type="inferred from homology"/>
<name>A0A0B1TK62_OESDE</name>
<dbReference type="InterPro" id="IPR017972">
    <property type="entry name" value="Cyt_P450_CS"/>
</dbReference>
<comment type="similarity">
    <text evidence="1 6">Belongs to the cytochrome P450 family.</text>
</comment>
<evidence type="ECO:0000256" key="5">
    <source>
        <dbReference type="PIRSR" id="PIRSR602401-1"/>
    </source>
</evidence>
<dbReference type="InterPro" id="IPR036396">
    <property type="entry name" value="Cyt_P450_sf"/>
</dbReference>
<evidence type="ECO:0000256" key="4">
    <source>
        <dbReference type="ARBA" id="ARBA00023033"/>
    </source>
</evidence>
<dbReference type="EMBL" id="KN549374">
    <property type="protein sequence ID" value="KHJ97953.1"/>
    <property type="molecule type" value="Genomic_DNA"/>
</dbReference>
<gene>
    <name evidence="7" type="ORF">OESDEN_02058</name>
</gene>
<dbReference type="GO" id="GO:0006082">
    <property type="term" value="P:organic acid metabolic process"/>
    <property type="evidence" value="ECO:0007669"/>
    <property type="project" value="TreeGrafter"/>
</dbReference>
<dbReference type="GO" id="GO:0020037">
    <property type="term" value="F:heme binding"/>
    <property type="evidence" value="ECO:0007669"/>
    <property type="project" value="InterPro"/>
</dbReference>
<keyword evidence="5 6" id="KW-0349">Heme</keyword>
<keyword evidence="2 5" id="KW-0479">Metal-binding</keyword>
<evidence type="ECO:0000256" key="6">
    <source>
        <dbReference type="RuleBase" id="RU000461"/>
    </source>
</evidence>
<sequence>MKRSVDKTLNRLSIFDLFVYKFMLFIPPIRKRYEQILEPFYELKDYIRNQLEHRKKEIKEGNHILEGEGCDYVDAYFIKMAEEVKENPVHPIFTEEALLINLLDLWIAGQETTTTTILSGLINLICYPESSDHFFAMKRSVDKTLNRLSIFDLFVYKFMLFIPPVRKRYEQILEPFYELKDYIRNQLEHRKKEIKEGNHILEGEGCDYVDAYFIKMAEEVKENPAHSIFTEEALLINLLDLWIAGQETTTTTILSGLINLICYPEVMKNVREEIRKATGNNRPLSLLDRPATPYLVATITEIQRLASIINLNFWRHSSEDSNVGGYPVPGGTTIAAQLSVLLSDPKYFEDPDKFDPSRYLKEQRLDQHVIPFGIGKRSCLGESLARAELYLIIGNLLQRYQLSAIGGPPSREPKTPYGVVRRPRPFILSLTKIV</sequence>
<dbReference type="GO" id="GO:0005737">
    <property type="term" value="C:cytoplasm"/>
    <property type="evidence" value="ECO:0007669"/>
    <property type="project" value="TreeGrafter"/>
</dbReference>
<dbReference type="PROSITE" id="PS00086">
    <property type="entry name" value="CYTOCHROME_P450"/>
    <property type="match status" value="1"/>
</dbReference>
<keyword evidence="3 5" id="KW-0408">Iron</keyword>
<evidence type="ECO:0000313" key="8">
    <source>
        <dbReference type="Proteomes" id="UP000053660"/>
    </source>
</evidence>
<dbReference type="InterPro" id="IPR002401">
    <property type="entry name" value="Cyt_P450_E_grp-I"/>
</dbReference>
<feature type="binding site" description="axial binding residue" evidence="5">
    <location>
        <position position="379"/>
    </location>
    <ligand>
        <name>heme</name>
        <dbReference type="ChEBI" id="CHEBI:30413"/>
    </ligand>
    <ligandPart>
        <name>Fe</name>
        <dbReference type="ChEBI" id="CHEBI:18248"/>
    </ligandPart>
</feature>
<dbReference type="GO" id="GO:0006805">
    <property type="term" value="P:xenobiotic metabolic process"/>
    <property type="evidence" value="ECO:0007669"/>
    <property type="project" value="TreeGrafter"/>
</dbReference>
<organism evidence="7 8">
    <name type="scientific">Oesophagostomum dentatum</name>
    <name type="common">Nodular worm</name>
    <dbReference type="NCBI Taxonomy" id="61180"/>
    <lineage>
        <taxon>Eukaryota</taxon>
        <taxon>Metazoa</taxon>
        <taxon>Ecdysozoa</taxon>
        <taxon>Nematoda</taxon>
        <taxon>Chromadorea</taxon>
        <taxon>Rhabditida</taxon>
        <taxon>Rhabditina</taxon>
        <taxon>Rhabditomorpha</taxon>
        <taxon>Strongyloidea</taxon>
        <taxon>Strongylidae</taxon>
        <taxon>Oesophagostomum</taxon>
    </lineage>
</organism>
<accession>A0A0B1TK62</accession>
<dbReference type="InterPro" id="IPR001128">
    <property type="entry name" value="Cyt_P450"/>
</dbReference>
<dbReference type="PRINTS" id="PR00463">
    <property type="entry name" value="EP450I"/>
</dbReference>
<dbReference type="Gene3D" id="1.10.630.10">
    <property type="entry name" value="Cytochrome P450"/>
    <property type="match status" value="2"/>
</dbReference>
<keyword evidence="8" id="KW-1185">Reference proteome</keyword>
<dbReference type="GO" id="GO:0016712">
    <property type="term" value="F:oxidoreductase activity, acting on paired donors, with incorporation or reduction of molecular oxygen, reduced flavin or flavoprotein as one donor, and incorporation of one atom of oxygen"/>
    <property type="evidence" value="ECO:0007669"/>
    <property type="project" value="TreeGrafter"/>
</dbReference>
<evidence type="ECO:0000313" key="7">
    <source>
        <dbReference type="EMBL" id="KHJ97953.1"/>
    </source>
</evidence>
<evidence type="ECO:0000256" key="3">
    <source>
        <dbReference type="ARBA" id="ARBA00023004"/>
    </source>
</evidence>
<reference evidence="7 8" key="1">
    <citation type="submission" date="2014-03" db="EMBL/GenBank/DDBJ databases">
        <title>Draft genome of the hookworm Oesophagostomum dentatum.</title>
        <authorList>
            <person name="Mitreva M."/>
        </authorList>
    </citation>
    <scope>NUCLEOTIDE SEQUENCE [LARGE SCALE GENOMIC DNA]</scope>
    <source>
        <strain evidence="7 8">OD-Hann</strain>
    </source>
</reference>
<dbReference type="AlphaFoldDB" id="A0A0B1TK62"/>
<keyword evidence="6" id="KW-0560">Oxidoreductase</keyword>
<dbReference type="InterPro" id="IPR050182">
    <property type="entry name" value="Cytochrome_P450_fam2"/>
</dbReference>
<dbReference type="GO" id="GO:0005506">
    <property type="term" value="F:iron ion binding"/>
    <property type="evidence" value="ECO:0007669"/>
    <property type="project" value="InterPro"/>
</dbReference>
<dbReference type="Proteomes" id="UP000053660">
    <property type="component" value="Unassembled WGS sequence"/>
</dbReference>
<dbReference type="PANTHER" id="PTHR24300">
    <property type="entry name" value="CYTOCHROME P450 508A4-RELATED"/>
    <property type="match status" value="1"/>
</dbReference>
<comment type="cofactor">
    <cofactor evidence="5">
        <name>heme</name>
        <dbReference type="ChEBI" id="CHEBI:30413"/>
    </cofactor>
</comment>
<protein>
    <submittedName>
        <fullName evidence="7">Unspecific monooxygenase</fullName>
    </submittedName>
</protein>
<dbReference type="PRINTS" id="PR00385">
    <property type="entry name" value="P450"/>
</dbReference>
<keyword evidence="4 6" id="KW-0503">Monooxygenase</keyword>
<evidence type="ECO:0000256" key="1">
    <source>
        <dbReference type="ARBA" id="ARBA00010617"/>
    </source>
</evidence>
<dbReference type="OrthoDB" id="2789670at2759"/>
<dbReference type="PANTHER" id="PTHR24300:SF114">
    <property type="entry name" value="CYTOCHROME P450 FAMILY"/>
    <property type="match status" value="1"/>
</dbReference>
<dbReference type="SUPFAM" id="SSF48264">
    <property type="entry name" value="Cytochrome P450"/>
    <property type="match status" value="2"/>
</dbReference>
<evidence type="ECO:0000256" key="2">
    <source>
        <dbReference type="ARBA" id="ARBA00022723"/>
    </source>
</evidence>